<organism evidence="2 3">
    <name type="scientific">Bacillus swezeyi</name>
    <dbReference type="NCBI Taxonomy" id="1925020"/>
    <lineage>
        <taxon>Bacteria</taxon>
        <taxon>Bacillati</taxon>
        <taxon>Bacillota</taxon>
        <taxon>Bacilli</taxon>
        <taxon>Bacillales</taxon>
        <taxon>Bacillaceae</taxon>
        <taxon>Bacillus</taxon>
    </lineage>
</organism>
<evidence type="ECO:0000313" key="2">
    <source>
        <dbReference type="EMBL" id="KAA6451836.1"/>
    </source>
</evidence>
<feature type="chain" id="PRO_5024390899" description="DUF3888 domain-containing protein" evidence="1">
    <location>
        <begin position="23"/>
        <end position="135"/>
    </location>
</feature>
<dbReference type="RefSeq" id="WP_148957679.1">
    <property type="nucleotide sequence ID" value="NZ_QSND01000002.1"/>
</dbReference>
<dbReference type="AlphaFoldDB" id="A0A5M8RXD9"/>
<evidence type="ECO:0000256" key="1">
    <source>
        <dbReference type="SAM" id="SignalP"/>
    </source>
</evidence>
<dbReference type="EMBL" id="QSND01000002">
    <property type="protein sequence ID" value="KAA6451836.1"/>
    <property type="molecule type" value="Genomic_DNA"/>
</dbReference>
<proteinExistence type="predicted"/>
<reference evidence="2 3" key="1">
    <citation type="submission" date="2018-08" db="EMBL/GenBank/DDBJ databases">
        <title>Bacillus phenotypic plasticity.</title>
        <authorList>
            <person name="Hurtado E."/>
        </authorList>
    </citation>
    <scope>NUCLEOTIDE SEQUENCE [LARGE SCALE GENOMIC DNA]</scope>
    <source>
        <strain evidence="2 3">427</strain>
    </source>
</reference>
<name>A0A5M8RXD9_9BACI</name>
<keyword evidence="1" id="KW-0732">Signal</keyword>
<accession>A0A5M8RXD9</accession>
<feature type="signal peptide" evidence="1">
    <location>
        <begin position="1"/>
        <end position="22"/>
    </location>
</feature>
<protein>
    <recommendedName>
        <fullName evidence="4">DUF3888 domain-containing protein</fullName>
    </recommendedName>
</protein>
<evidence type="ECO:0000313" key="3">
    <source>
        <dbReference type="Proteomes" id="UP000324326"/>
    </source>
</evidence>
<dbReference type="Proteomes" id="UP000324326">
    <property type="component" value="Unassembled WGS sequence"/>
</dbReference>
<comment type="caution">
    <text evidence="2">The sequence shown here is derived from an EMBL/GenBank/DDBJ whole genome shotgun (WGS) entry which is preliminary data.</text>
</comment>
<gene>
    <name evidence="2" type="ORF">DX927_14055</name>
</gene>
<sequence length="135" mass="15287">MKKIILMVFFCFSLSVISAADAGQKQHDETKVPQQVFDGFRQDLFGKEILDYVKESYKDNSMAVTIQDGVELSEDRKGGGFIVKFTVTPHSKRSKMSGTDTITFRVNPFILATDKKESAITFLNLHHHDPTKQSR</sequence>
<evidence type="ECO:0008006" key="4">
    <source>
        <dbReference type="Google" id="ProtNLM"/>
    </source>
</evidence>